<reference evidence="3 4" key="1">
    <citation type="submission" date="2024-09" db="EMBL/GenBank/DDBJ databases">
        <authorList>
            <person name="Sun Q."/>
            <person name="Mori K."/>
        </authorList>
    </citation>
    <scope>NUCLEOTIDE SEQUENCE [LARGE SCALE GENOMIC DNA]</scope>
    <source>
        <strain evidence="3 4">TBRC 1432</strain>
    </source>
</reference>
<dbReference type="PROSITE" id="PS51257">
    <property type="entry name" value="PROKAR_LIPOPROTEIN"/>
    <property type="match status" value="1"/>
</dbReference>
<organism evidence="3 4">
    <name type="scientific">Kutzneria chonburiensis</name>
    <dbReference type="NCBI Taxonomy" id="1483604"/>
    <lineage>
        <taxon>Bacteria</taxon>
        <taxon>Bacillati</taxon>
        <taxon>Actinomycetota</taxon>
        <taxon>Actinomycetes</taxon>
        <taxon>Pseudonocardiales</taxon>
        <taxon>Pseudonocardiaceae</taxon>
        <taxon>Kutzneria</taxon>
    </lineage>
</organism>
<dbReference type="InterPro" id="IPR000914">
    <property type="entry name" value="SBP_5_dom"/>
</dbReference>
<evidence type="ECO:0000256" key="1">
    <source>
        <dbReference type="SAM" id="SignalP"/>
    </source>
</evidence>
<dbReference type="Pfam" id="PF00496">
    <property type="entry name" value="SBP_bac_5"/>
    <property type="match status" value="1"/>
</dbReference>
<gene>
    <name evidence="3" type="ORF">ACFFH7_38165</name>
</gene>
<keyword evidence="4" id="KW-1185">Reference proteome</keyword>
<protein>
    <submittedName>
        <fullName evidence="3">ABC transporter family substrate-binding protein</fullName>
    </submittedName>
</protein>
<accession>A0ABV6N456</accession>
<evidence type="ECO:0000313" key="4">
    <source>
        <dbReference type="Proteomes" id="UP001589810"/>
    </source>
</evidence>
<keyword evidence="1" id="KW-0732">Signal</keyword>
<proteinExistence type="predicted"/>
<dbReference type="Gene3D" id="3.40.190.10">
    <property type="entry name" value="Periplasmic binding protein-like II"/>
    <property type="match status" value="1"/>
</dbReference>
<dbReference type="EMBL" id="JBHLUD010000013">
    <property type="protein sequence ID" value="MFC0547386.1"/>
    <property type="molecule type" value="Genomic_DNA"/>
</dbReference>
<comment type="caution">
    <text evidence="3">The sequence shown here is derived from an EMBL/GenBank/DDBJ whole genome shotgun (WGS) entry which is preliminary data.</text>
</comment>
<dbReference type="RefSeq" id="WP_273937616.1">
    <property type="nucleotide sequence ID" value="NZ_CP097263.1"/>
</dbReference>
<dbReference type="PANTHER" id="PTHR30290">
    <property type="entry name" value="PERIPLASMIC BINDING COMPONENT OF ABC TRANSPORTER"/>
    <property type="match status" value="1"/>
</dbReference>
<dbReference type="SUPFAM" id="SSF53850">
    <property type="entry name" value="Periplasmic binding protein-like II"/>
    <property type="match status" value="1"/>
</dbReference>
<evidence type="ECO:0000259" key="2">
    <source>
        <dbReference type="Pfam" id="PF00496"/>
    </source>
</evidence>
<dbReference type="Gene3D" id="3.10.105.10">
    <property type="entry name" value="Dipeptide-binding Protein, Domain 3"/>
    <property type="match status" value="1"/>
</dbReference>
<feature type="chain" id="PRO_5045808865" evidence="1">
    <location>
        <begin position="25"/>
        <end position="601"/>
    </location>
</feature>
<evidence type="ECO:0000313" key="3">
    <source>
        <dbReference type="EMBL" id="MFC0547386.1"/>
    </source>
</evidence>
<dbReference type="PANTHER" id="PTHR30290:SF65">
    <property type="entry name" value="MONOACYL PHOSPHATIDYLINOSITOL TETRAMANNOSIDE-BINDING PROTEIN LPQW-RELATED"/>
    <property type="match status" value="1"/>
</dbReference>
<sequence length="601" mass="64655">MRRSKAIPAIAVMAGAALMLTACGGSGGGDQNNGSNGGGLASAAIAKGESGDTYTAPKVKDIGPVVVSTDKPFTAYNNATADAVQSYNSYALIQVLARPFILDGNNKVLLNKDVMDSVEVTSTSPKQVVTWKIKKGVSWSDGVPWNCKDFYLAWLAQSGQDLKADGKTTYFLPGGTTGYSQIDSAKCQDDQTFVTSFSSPFGDWKSLFGISDDLLPAHVLEKQTGVSDITQVTPKSPADLLTKVSDFWNTGWKGFKADLAPGSGAYMISDWQQGSSITLVRNPKWPGNPGGPAKITLKAIPDSNAQVQALQNNEEQVLSSAQPDANAAQTLQTLGSSGITYGANAGLNFEHLDLNLKRAVFQDEAVRKAFGQCINRNELVDKLIKQVQPDAKPFNSVIFFPGMPGYADNYSDKLVSNPATAKATLTADGWAPGPDGIMVKDGKKLTFKISHTDIPRRKQTVALLQQECKAAGIDIQDDTDANFLDKRVSDSDYDVALFAWSVAPFHSAGITTYKTGGNQNWNGTTSKVADDAFDNALKQTDDAAAVTYYQAADKAIADTYSTFPLFQPPNMWAYTGDIDKAWFQSYYGSMWNANEWQKPNA</sequence>
<name>A0ABV6N456_9PSEU</name>
<dbReference type="Proteomes" id="UP001589810">
    <property type="component" value="Unassembled WGS sequence"/>
</dbReference>
<dbReference type="CDD" id="cd08501">
    <property type="entry name" value="PBP2_Lpqw"/>
    <property type="match status" value="1"/>
</dbReference>
<feature type="domain" description="Solute-binding protein family 5" evidence="2">
    <location>
        <begin position="124"/>
        <end position="513"/>
    </location>
</feature>
<feature type="signal peptide" evidence="1">
    <location>
        <begin position="1"/>
        <end position="24"/>
    </location>
</feature>
<dbReference type="InterPro" id="IPR039424">
    <property type="entry name" value="SBP_5"/>
</dbReference>